<evidence type="ECO:0000256" key="1">
    <source>
        <dbReference type="ARBA" id="ARBA00022801"/>
    </source>
</evidence>
<dbReference type="SUPFAM" id="SSF56281">
    <property type="entry name" value="Metallo-hydrolase/oxidoreductase"/>
    <property type="match status" value="1"/>
</dbReference>
<feature type="domain" description="Metallo-beta-lactamase" evidence="3">
    <location>
        <begin position="7"/>
        <end position="196"/>
    </location>
</feature>
<dbReference type="Proteomes" id="UP000203589">
    <property type="component" value="Chromosome"/>
</dbReference>
<comment type="similarity">
    <text evidence="2">Belongs to the UPF0173 family.</text>
</comment>
<dbReference type="InterPro" id="IPR001279">
    <property type="entry name" value="Metallo-B-lactamas"/>
</dbReference>
<reference evidence="4 5" key="1">
    <citation type="submission" date="2017-07" db="EMBL/GenBank/DDBJ databases">
        <title>Genome Sequence of Antarctobacter heliothermus Strain SMS3 Isolated from a culture of the Diatom Skeletonema marinoi.</title>
        <authorList>
            <person name="Topel M."/>
            <person name="Pinder M.I.M."/>
            <person name="Johansson O.N."/>
            <person name="Kourtchenko O."/>
            <person name="Godhe A."/>
            <person name="Clarke A.K."/>
        </authorList>
    </citation>
    <scope>NUCLEOTIDE SEQUENCE [LARGE SCALE GENOMIC DNA]</scope>
    <source>
        <strain evidence="4 5">SMS3</strain>
    </source>
</reference>
<dbReference type="EMBL" id="CP022540">
    <property type="protein sequence ID" value="ASP22650.1"/>
    <property type="molecule type" value="Genomic_DNA"/>
</dbReference>
<keyword evidence="1 2" id="KW-0378">Hydrolase</keyword>
<dbReference type="Gene3D" id="3.60.15.10">
    <property type="entry name" value="Ribonuclease Z/Hydroxyacylglutathione hydrolase-like"/>
    <property type="match status" value="1"/>
</dbReference>
<evidence type="ECO:0000313" key="4">
    <source>
        <dbReference type="EMBL" id="ASP22650.1"/>
    </source>
</evidence>
<evidence type="ECO:0000256" key="2">
    <source>
        <dbReference type="HAMAP-Rule" id="MF_00457"/>
    </source>
</evidence>
<sequence length="230" mass="24796">MQIIWLGHGSFRIEIGGEVLLIDPWINGNPMMEGQDTDAAIAGATQILVTHGHFDHTNDIVEINQKTGAPVSGMYELANVLTGMGAVEGNAFNKGGTVRFGEVAVTMVPASHSSSMAVDGVARYMGMETGFMIEGDGHTIYHSSDTAIMADMGWMGAYFRPDIGILSAGGYYTMDMQQAAWAAQEYFDFKTVIPGHYRTFPALEQSAEVLAEGLPGVDVIEPHVMQPITF</sequence>
<dbReference type="PANTHER" id="PTHR43546:SF3">
    <property type="entry name" value="UPF0173 METAL-DEPENDENT HYDROLASE MJ1163"/>
    <property type="match status" value="1"/>
</dbReference>
<dbReference type="KEGG" id="aht:ANTHELSMS3_04041"/>
<dbReference type="RefSeq" id="WP_094036374.1">
    <property type="nucleotide sequence ID" value="NZ_CP022540.1"/>
</dbReference>
<evidence type="ECO:0000259" key="3">
    <source>
        <dbReference type="SMART" id="SM00849"/>
    </source>
</evidence>
<dbReference type="InterPro" id="IPR050114">
    <property type="entry name" value="UPF0173_UPF0282_UlaG_hydrolase"/>
</dbReference>
<dbReference type="AlphaFoldDB" id="A0A222E9A2"/>
<dbReference type="NCBIfam" id="NF001911">
    <property type="entry name" value="PRK00685.1"/>
    <property type="match status" value="1"/>
</dbReference>
<name>A0A222E9A2_9RHOB</name>
<evidence type="ECO:0000313" key="5">
    <source>
        <dbReference type="Proteomes" id="UP000203589"/>
    </source>
</evidence>
<dbReference type="OrthoDB" id="9789133at2"/>
<protein>
    <recommendedName>
        <fullName evidence="2">UPF0173 metal-dependent hydrolase ANTHELSMS3_04041</fullName>
    </recommendedName>
</protein>
<dbReference type="InterPro" id="IPR036866">
    <property type="entry name" value="RibonucZ/Hydroxyglut_hydro"/>
</dbReference>
<organism evidence="4 5">
    <name type="scientific">Antarctobacter heliothermus</name>
    <dbReference type="NCBI Taxonomy" id="74033"/>
    <lineage>
        <taxon>Bacteria</taxon>
        <taxon>Pseudomonadati</taxon>
        <taxon>Pseudomonadota</taxon>
        <taxon>Alphaproteobacteria</taxon>
        <taxon>Rhodobacterales</taxon>
        <taxon>Roseobacteraceae</taxon>
        <taxon>Antarctobacter</taxon>
    </lineage>
</organism>
<keyword evidence="5" id="KW-1185">Reference proteome</keyword>
<accession>A0A222E9A2</accession>
<dbReference type="PANTHER" id="PTHR43546">
    <property type="entry name" value="UPF0173 METAL-DEPENDENT HYDROLASE MJ1163-RELATED"/>
    <property type="match status" value="1"/>
</dbReference>
<dbReference type="HAMAP" id="MF_00457">
    <property type="entry name" value="UPF0173"/>
    <property type="match status" value="1"/>
</dbReference>
<dbReference type="SMART" id="SM00849">
    <property type="entry name" value="Lactamase_B"/>
    <property type="match status" value="1"/>
</dbReference>
<dbReference type="InterPro" id="IPR022877">
    <property type="entry name" value="UPF0173"/>
</dbReference>
<dbReference type="Pfam" id="PF12706">
    <property type="entry name" value="Lactamase_B_2"/>
    <property type="match status" value="1"/>
</dbReference>
<proteinExistence type="inferred from homology"/>
<gene>
    <name evidence="4" type="ORF">ANTHELSMS3_04041</name>
</gene>
<dbReference type="GO" id="GO:0016787">
    <property type="term" value="F:hydrolase activity"/>
    <property type="evidence" value="ECO:0007669"/>
    <property type="project" value="UniProtKB-UniRule"/>
</dbReference>